<dbReference type="STRING" id="915059.NH26_02050"/>
<name>A0A1S1YW33_FLAPC</name>
<dbReference type="PANTHER" id="PTHR37299:SF1">
    <property type="entry name" value="STAGE 0 SPORULATION PROTEIN A HOMOLOG"/>
    <property type="match status" value="1"/>
</dbReference>
<evidence type="ECO:0000259" key="1">
    <source>
        <dbReference type="PROSITE" id="PS50930"/>
    </source>
</evidence>
<dbReference type="InterPro" id="IPR046947">
    <property type="entry name" value="LytR-like"/>
</dbReference>
<keyword evidence="3" id="KW-1185">Reference proteome</keyword>
<organism evidence="2 3">
    <name type="scientific">Flammeovirga pacifica</name>
    <dbReference type="NCBI Taxonomy" id="915059"/>
    <lineage>
        <taxon>Bacteria</taxon>
        <taxon>Pseudomonadati</taxon>
        <taxon>Bacteroidota</taxon>
        <taxon>Cytophagia</taxon>
        <taxon>Cytophagales</taxon>
        <taxon>Flammeovirgaceae</taxon>
        <taxon>Flammeovirga</taxon>
    </lineage>
</organism>
<dbReference type="AlphaFoldDB" id="A0A1S1YW33"/>
<dbReference type="SMART" id="SM00850">
    <property type="entry name" value="LytTR"/>
    <property type="match status" value="1"/>
</dbReference>
<dbReference type="GO" id="GO:0003677">
    <property type="term" value="F:DNA binding"/>
    <property type="evidence" value="ECO:0007669"/>
    <property type="project" value="InterPro"/>
</dbReference>
<evidence type="ECO:0000313" key="2">
    <source>
        <dbReference type="EMBL" id="OHX65220.1"/>
    </source>
</evidence>
<dbReference type="PROSITE" id="PS50930">
    <property type="entry name" value="HTH_LYTTR"/>
    <property type="match status" value="1"/>
</dbReference>
<protein>
    <recommendedName>
        <fullName evidence="1">HTH LytTR-type domain-containing protein</fullName>
    </recommendedName>
</protein>
<dbReference type="EMBL" id="JRYR02000001">
    <property type="protein sequence ID" value="OHX65220.1"/>
    <property type="molecule type" value="Genomic_DNA"/>
</dbReference>
<evidence type="ECO:0000313" key="3">
    <source>
        <dbReference type="Proteomes" id="UP000179797"/>
    </source>
</evidence>
<comment type="caution">
    <text evidence="2">The sequence shown here is derived from an EMBL/GenBank/DDBJ whole genome shotgun (WGS) entry which is preliminary data.</text>
</comment>
<dbReference type="InterPro" id="IPR007492">
    <property type="entry name" value="LytTR_DNA-bd_dom"/>
</dbReference>
<dbReference type="Proteomes" id="UP000179797">
    <property type="component" value="Unassembled WGS sequence"/>
</dbReference>
<dbReference type="GO" id="GO:0000156">
    <property type="term" value="F:phosphorelay response regulator activity"/>
    <property type="evidence" value="ECO:0007669"/>
    <property type="project" value="InterPro"/>
</dbReference>
<dbReference type="Pfam" id="PF04397">
    <property type="entry name" value="LytTR"/>
    <property type="match status" value="1"/>
</dbReference>
<gene>
    <name evidence="2" type="ORF">NH26_02050</name>
</gene>
<dbReference type="Gene3D" id="2.40.50.1020">
    <property type="entry name" value="LytTr DNA-binding domain"/>
    <property type="match status" value="1"/>
</dbReference>
<accession>A0A1S1YW33</accession>
<reference evidence="2 3" key="1">
    <citation type="journal article" date="2012" name="Int. J. Syst. Evol. Microbiol.">
        <title>Flammeovirga pacifica sp. nov., isolated from deep-sea sediment.</title>
        <authorList>
            <person name="Xu H."/>
            <person name="Fu Y."/>
            <person name="Yang N."/>
            <person name="Ding Z."/>
            <person name="Lai Q."/>
            <person name="Zeng R."/>
        </authorList>
    </citation>
    <scope>NUCLEOTIDE SEQUENCE [LARGE SCALE GENOMIC DNA]</scope>
    <source>
        <strain evidence="3">DSM 24597 / LMG 26175 / WPAGA1</strain>
    </source>
</reference>
<sequence>MDANESNQKSLMDCIKRVPFLELKEVHASPLEADASSHFHLLDVIFINAHLPYIKGLDWIASKSTCPAFILLSDDIKDAAPAFDNDALDFLSSMEFNRFYKAALKIKKVKSQSNNALQAESIFIKSDNRINKVFFDDILYVEAQNNYINIITKKKKYTSLMKLKDAEKVLPKDLFIRIQKSFIVNINCVQAIEGNAVVINDSLFNISRPLKKQVIASITQGSLV</sequence>
<feature type="domain" description="HTH LytTR-type" evidence="1">
    <location>
        <begin position="122"/>
        <end position="193"/>
    </location>
</feature>
<dbReference type="PANTHER" id="PTHR37299">
    <property type="entry name" value="TRANSCRIPTIONAL REGULATOR-RELATED"/>
    <property type="match status" value="1"/>
</dbReference>
<proteinExistence type="predicted"/>